<gene>
    <name evidence="2" type="ORF">Bhyg_02685</name>
</gene>
<name>A0A9Q0NBX1_9DIPT</name>
<dbReference type="EMBL" id="WJQU01000001">
    <property type="protein sequence ID" value="KAJ6647462.1"/>
    <property type="molecule type" value="Genomic_DNA"/>
</dbReference>
<keyword evidence="3" id="KW-1185">Reference proteome</keyword>
<dbReference type="Proteomes" id="UP001151699">
    <property type="component" value="Chromosome A"/>
</dbReference>
<protein>
    <submittedName>
        <fullName evidence="2">Uncharacterized protein</fullName>
    </submittedName>
</protein>
<comment type="caution">
    <text evidence="2">The sequence shown here is derived from an EMBL/GenBank/DDBJ whole genome shotgun (WGS) entry which is preliminary data.</text>
</comment>
<proteinExistence type="predicted"/>
<sequence>MGLGRNLAAVLAKHEGLRMSLSPSMPKDSLSLYAMNMQIMASRNPFLAAQMSSHMGENYFNPFIPWSVHTNKTPPPMSPISPVLSTPWNNRLGK</sequence>
<reference evidence="2" key="1">
    <citation type="submission" date="2022-07" db="EMBL/GenBank/DDBJ databases">
        <authorList>
            <person name="Trinca V."/>
            <person name="Uliana J.V.C."/>
            <person name="Torres T.T."/>
            <person name="Ward R.J."/>
            <person name="Monesi N."/>
        </authorList>
    </citation>
    <scope>NUCLEOTIDE SEQUENCE</scope>
    <source>
        <strain evidence="2">HSMRA1968</strain>
        <tissue evidence="2">Whole embryos</tissue>
    </source>
</reference>
<feature type="region of interest" description="Disordered" evidence="1">
    <location>
        <begin position="75"/>
        <end position="94"/>
    </location>
</feature>
<accession>A0A9Q0NBX1</accession>
<evidence type="ECO:0000313" key="2">
    <source>
        <dbReference type="EMBL" id="KAJ6647462.1"/>
    </source>
</evidence>
<evidence type="ECO:0000313" key="3">
    <source>
        <dbReference type="Proteomes" id="UP001151699"/>
    </source>
</evidence>
<evidence type="ECO:0000256" key="1">
    <source>
        <dbReference type="SAM" id="MobiDB-lite"/>
    </source>
</evidence>
<feature type="compositionally biased region" description="Polar residues" evidence="1">
    <location>
        <begin position="83"/>
        <end position="94"/>
    </location>
</feature>
<dbReference type="AlphaFoldDB" id="A0A9Q0NBX1"/>
<organism evidence="2 3">
    <name type="scientific">Pseudolycoriella hygida</name>
    <dbReference type="NCBI Taxonomy" id="35572"/>
    <lineage>
        <taxon>Eukaryota</taxon>
        <taxon>Metazoa</taxon>
        <taxon>Ecdysozoa</taxon>
        <taxon>Arthropoda</taxon>
        <taxon>Hexapoda</taxon>
        <taxon>Insecta</taxon>
        <taxon>Pterygota</taxon>
        <taxon>Neoptera</taxon>
        <taxon>Endopterygota</taxon>
        <taxon>Diptera</taxon>
        <taxon>Nematocera</taxon>
        <taxon>Sciaroidea</taxon>
        <taxon>Sciaridae</taxon>
        <taxon>Pseudolycoriella</taxon>
    </lineage>
</organism>